<feature type="compositionally biased region" description="Low complexity" evidence="1">
    <location>
        <begin position="159"/>
        <end position="173"/>
    </location>
</feature>
<feature type="region of interest" description="Disordered" evidence="1">
    <location>
        <begin position="303"/>
        <end position="322"/>
    </location>
</feature>
<dbReference type="EMBL" id="CP000356">
    <property type="protein sequence ID" value="ABF53412.1"/>
    <property type="molecule type" value="Genomic_DNA"/>
</dbReference>
<evidence type="ECO:0000313" key="3">
    <source>
        <dbReference type="Proteomes" id="UP000006578"/>
    </source>
</evidence>
<dbReference type="AlphaFoldDB" id="Q1GSG0"/>
<dbReference type="STRING" id="317655.Sala_1699"/>
<gene>
    <name evidence="2" type="ordered locus">Sala_1699</name>
</gene>
<keyword evidence="3" id="KW-1185">Reference proteome</keyword>
<evidence type="ECO:0000313" key="2">
    <source>
        <dbReference type="EMBL" id="ABF53412.1"/>
    </source>
</evidence>
<feature type="compositionally biased region" description="Basic and acidic residues" evidence="1">
    <location>
        <begin position="393"/>
        <end position="406"/>
    </location>
</feature>
<feature type="compositionally biased region" description="Low complexity" evidence="1">
    <location>
        <begin position="124"/>
        <end position="138"/>
    </location>
</feature>
<name>Q1GSG0_SPHAL</name>
<dbReference type="KEGG" id="sal:Sala_1699"/>
<accession>Q1GSG0</accession>
<dbReference type="eggNOG" id="ENOG5031CBP">
    <property type="taxonomic scope" value="Bacteria"/>
</dbReference>
<feature type="compositionally biased region" description="Low complexity" evidence="1">
    <location>
        <begin position="202"/>
        <end position="212"/>
    </location>
</feature>
<dbReference type="HOGENOM" id="CLU_799020_0_0_5"/>
<organism evidence="2 3">
    <name type="scientific">Sphingopyxis alaskensis (strain DSM 13593 / LMG 18877 / RB2256)</name>
    <name type="common">Sphingomonas alaskensis</name>
    <dbReference type="NCBI Taxonomy" id="317655"/>
    <lineage>
        <taxon>Bacteria</taxon>
        <taxon>Pseudomonadati</taxon>
        <taxon>Pseudomonadota</taxon>
        <taxon>Alphaproteobacteria</taxon>
        <taxon>Sphingomonadales</taxon>
        <taxon>Sphingomonadaceae</taxon>
        <taxon>Sphingopyxis</taxon>
    </lineage>
</organism>
<protein>
    <submittedName>
        <fullName evidence="2">Uncharacterized protein</fullName>
    </submittedName>
</protein>
<feature type="compositionally biased region" description="Low complexity" evidence="1">
    <location>
        <begin position="1"/>
        <end position="21"/>
    </location>
</feature>
<sequence>MAPSADAVAGGAGAAPQEEAPTPNRRSGRRFAAIILAGRRPAVAPPRLVAENRRLRQHNARRARFVCAMTRNIALSRPATSAIAAFLALSTPTAFAQDAPTIPMTPPVAAPTPQTTPTTPGPAAPATATTPPDVAPSTQPAAPAPVIRVPLEIAPLETAPAEAEAAPPPVRGEAPPRAERSARPTAAPARTGSAPAVPPEPAAAQAAETAAPATPPMFTEVAPVADPAPAAADTTADDRFPWELAGGAALLLALGGAGLVLARRRRAGAATAEYAEVEYAEPVKASENVASASDQPWVNPVYSTPAADARSTPAFATPPSGRIGRHQAMAMAGPTPDNPFLTLSRRLKRARFLDRQERLAYEQTLGAQKDMTRKPVSAWEISQRQTPVAPQEQEVRRPEPAREHPGLRPGFAHS</sequence>
<evidence type="ECO:0000256" key="1">
    <source>
        <dbReference type="SAM" id="MobiDB-lite"/>
    </source>
</evidence>
<feature type="region of interest" description="Disordered" evidence="1">
    <location>
        <begin position="364"/>
        <end position="414"/>
    </location>
</feature>
<feature type="region of interest" description="Disordered" evidence="1">
    <location>
        <begin position="159"/>
        <end position="212"/>
    </location>
</feature>
<dbReference type="Proteomes" id="UP000006578">
    <property type="component" value="Chromosome"/>
</dbReference>
<feature type="compositionally biased region" description="Low complexity" evidence="1">
    <location>
        <begin position="183"/>
        <end position="195"/>
    </location>
</feature>
<feature type="region of interest" description="Disordered" evidence="1">
    <location>
        <begin position="102"/>
        <end position="141"/>
    </location>
</feature>
<feature type="region of interest" description="Disordered" evidence="1">
    <location>
        <begin position="1"/>
        <end position="27"/>
    </location>
</feature>
<reference evidence="2 3" key="1">
    <citation type="journal article" date="2009" name="Proc. Natl. Acad. Sci. U.S.A.">
        <title>The genomic basis of trophic strategy in marine bacteria.</title>
        <authorList>
            <person name="Lauro F.M."/>
            <person name="McDougald D."/>
            <person name="Thomas T."/>
            <person name="Williams T.J."/>
            <person name="Egan S."/>
            <person name="Rice S."/>
            <person name="DeMaere M.Z."/>
            <person name="Ting L."/>
            <person name="Ertan H."/>
            <person name="Johnson J."/>
            <person name="Ferriera S."/>
            <person name="Lapidus A."/>
            <person name="Anderson I."/>
            <person name="Kyrpides N."/>
            <person name="Munk A.C."/>
            <person name="Detter C."/>
            <person name="Han C.S."/>
            <person name="Brown M.V."/>
            <person name="Robb F.T."/>
            <person name="Kjelleberg S."/>
            <person name="Cavicchioli R."/>
        </authorList>
    </citation>
    <scope>NUCLEOTIDE SEQUENCE [LARGE SCALE GENOMIC DNA]</scope>
    <source>
        <strain evidence="3">DSM 13593 / LMG 18877 / RB2256</strain>
    </source>
</reference>
<proteinExistence type="predicted"/>